<accession>A0A9X3TY85</accession>
<dbReference type="Pfam" id="PF09912">
    <property type="entry name" value="DUF2141"/>
    <property type="match status" value="1"/>
</dbReference>
<sequence length="181" mass="19674">MHRPAATFWLSVGLSLSYASHVFAEDAAQILGPEAAACETDLGTPAILVHVNGFKDRKGQIRVELYSDKKEDFLAGRQDLLSRNAVFKRIDVPVPPEGPVAICVEAPGAGRYSLVVLHDRNNNGKFNVFNDGVGFPNNPRLGLSKPDVAKATFDVTTNLTTLNITLNYLNGLKPEPVKHPQ</sequence>
<keyword evidence="3" id="KW-1185">Reference proteome</keyword>
<evidence type="ECO:0000256" key="1">
    <source>
        <dbReference type="SAM" id="SignalP"/>
    </source>
</evidence>
<feature type="signal peptide" evidence="1">
    <location>
        <begin position="1"/>
        <end position="24"/>
    </location>
</feature>
<feature type="chain" id="PRO_5040833611" evidence="1">
    <location>
        <begin position="25"/>
        <end position="181"/>
    </location>
</feature>
<protein>
    <submittedName>
        <fullName evidence="2">DUF2141 domain-containing protein</fullName>
    </submittedName>
</protein>
<dbReference type="InterPro" id="IPR018673">
    <property type="entry name" value="DUF2141"/>
</dbReference>
<reference evidence="2" key="2">
    <citation type="journal article" date="2023" name="Syst. Appl. Microbiol.">
        <title>Govania unica gen. nov., sp. nov., a rare biosphere bacterium that represents a novel family in the class Alphaproteobacteria.</title>
        <authorList>
            <person name="Vandamme P."/>
            <person name="Peeters C."/>
            <person name="Hettiarachchi A."/>
            <person name="Cnockaert M."/>
            <person name="Carlier A."/>
        </authorList>
    </citation>
    <scope>NUCLEOTIDE SEQUENCE</scope>
    <source>
        <strain evidence="2">LMG 31809</strain>
    </source>
</reference>
<organism evidence="2 3">
    <name type="scientific">Govanella unica</name>
    <dbReference type="NCBI Taxonomy" id="2975056"/>
    <lineage>
        <taxon>Bacteria</taxon>
        <taxon>Pseudomonadati</taxon>
        <taxon>Pseudomonadota</taxon>
        <taxon>Alphaproteobacteria</taxon>
        <taxon>Emcibacterales</taxon>
        <taxon>Govanellaceae</taxon>
        <taxon>Govanella</taxon>
    </lineage>
</organism>
<dbReference type="RefSeq" id="WP_274943885.1">
    <property type="nucleotide sequence ID" value="NZ_JANWOI010000003.1"/>
</dbReference>
<reference evidence="2" key="1">
    <citation type="submission" date="2022-08" db="EMBL/GenBank/DDBJ databases">
        <authorList>
            <person name="Vandamme P."/>
            <person name="Hettiarachchi A."/>
            <person name="Peeters C."/>
            <person name="Cnockaert M."/>
            <person name="Carlier A."/>
        </authorList>
    </citation>
    <scope>NUCLEOTIDE SEQUENCE</scope>
    <source>
        <strain evidence="2">LMG 31809</strain>
    </source>
</reference>
<dbReference type="EMBL" id="JANWOI010000003">
    <property type="protein sequence ID" value="MDA5194181.1"/>
    <property type="molecule type" value="Genomic_DNA"/>
</dbReference>
<dbReference type="Proteomes" id="UP001141619">
    <property type="component" value="Unassembled WGS sequence"/>
</dbReference>
<name>A0A9X3TY85_9PROT</name>
<keyword evidence="1" id="KW-0732">Signal</keyword>
<gene>
    <name evidence="2" type="ORF">NYP16_09485</name>
</gene>
<evidence type="ECO:0000313" key="2">
    <source>
        <dbReference type="EMBL" id="MDA5194181.1"/>
    </source>
</evidence>
<dbReference type="AlphaFoldDB" id="A0A9X3TY85"/>
<proteinExistence type="predicted"/>
<comment type="caution">
    <text evidence="2">The sequence shown here is derived from an EMBL/GenBank/DDBJ whole genome shotgun (WGS) entry which is preliminary data.</text>
</comment>
<evidence type="ECO:0000313" key="3">
    <source>
        <dbReference type="Proteomes" id="UP001141619"/>
    </source>
</evidence>